<organism evidence="6 7">
    <name type="scientific">Methylomonas koyamae</name>
    <dbReference type="NCBI Taxonomy" id="702114"/>
    <lineage>
        <taxon>Bacteria</taxon>
        <taxon>Pseudomonadati</taxon>
        <taxon>Pseudomonadota</taxon>
        <taxon>Gammaproteobacteria</taxon>
        <taxon>Methylococcales</taxon>
        <taxon>Methylococcaceae</taxon>
        <taxon>Methylomonas</taxon>
    </lineage>
</organism>
<dbReference type="EMBL" id="LUUJ01000101">
    <property type="protein sequence ID" value="OAI13327.1"/>
    <property type="molecule type" value="Genomic_DNA"/>
</dbReference>
<evidence type="ECO:0000256" key="1">
    <source>
        <dbReference type="ARBA" id="ARBA00010688"/>
    </source>
</evidence>
<reference evidence="6 7" key="1">
    <citation type="submission" date="2016-03" db="EMBL/GenBank/DDBJ databases">
        <authorList>
            <person name="Ploux O."/>
        </authorList>
    </citation>
    <scope>NUCLEOTIDE SEQUENCE [LARGE SCALE GENOMIC DNA]</scope>
    <source>
        <strain evidence="6 7">R-45378</strain>
    </source>
</reference>
<dbReference type="GO" id="GO:0016301">
    <property type="term" value="F:kinase activity"/>
    <property type="evidence" value="ECO:0007669"/>
    <property type="project" value="UniProtKB-KW"/>
</dbReference>
<evidence type="ECO:0000259" key="5">
    <source>
        <dbReference type="Pfam" id="PF00294"/>
    </source>
</evidence>
<dbReference type="AlphaFoldDB" id="A0A177N5L9"/>
<dbReference type="PANTHER" id="PTHR10584">
    <property type="entry name" value="SUGAR KINASE"/>
    <property type="match status" value="1"/>
</dbReference>
<dbReference type="InterPro" id="IPR011611">
    <property type="entry name" value="PfkB_dom"/>
</dbReference>
<keyword evidence="3 4" id="KW-0418">Kinase</keyword>
<dbReference type="Gene3D" id="3.40.1190.20">
    <property type="match status" value="1"/>
</dbReference>
<gene>
    <name evidence="6" type="ORF">A1507_17280</name>
</gene>
<dbReference type="InterPro" id="IPR002139">
    <property type="entry name" value="Ribo/fructo_kinase"/>
</dbReference>
<sequence length="304" mass="31509">MEKTAICLDVLCVGHASYDLVFSVPHHPAADEKTVADALLGCGGGPAANAAVAVAKLGYRAGFCGYLGNDVYGDSHLRELQSYAVNTDWIVRGDSPTPLSAVLVKPDGKRALINYKGDTAALPAASLDFGDIRPKVILCDGHEPHLSLKLLAQTTASEVPSVLDAGSLHSGSQALMSKVDYLVCSEKFAVQHSGNVDDALTVLAEIAPCVVITLGERGLVWRIGNEQGELAAPPVAAIDTTGAGDAFHGAFAAGLAAGLAWPELLRYASAAGALCCTRIGARPGLVSREEQLALLQCWRPAATA</sequence>
<evidence type="ECO:0000313" key="7">
    <source>
        <dbReference type="Proteomes" id="UP000077857"/>
    </source>
</evidence>
<evidence type="ECO:0000256" key="4">
    <source>
        <dbReference type="RuleBase" id="RU003704"/>
    </source>
</evidence>
<keyword evidence="2 4" id="KW-0808">Transferase</keyword>
<dbReference type="PANTHER" id="PTHR10584:SF157">
    <property type="entry name" value="SULFOFRUCTOSE KINASE"/>
    <property type="match status" value="1"/>
</dbReference>
<dbReference type="InterPro" id="IPR029056">
    <property type="entry name" value="Ribokinase-like"/>
</dbReference>
<dbReference type="InterPro" id="IPR002173">
    <property type="entry name" value="Carboh/pur_kinase_PfkB_CS"/>
</dbReference>
<protein>
    <submittedName>
        <fullName evidence="6">Carbohydrate kinase</fullName>
    </submittedName>
</protein>
<dbReference type="GO" id="GO:0005829">
    <property type="term" value="C:cytosol"/>
    <property type="evidence" value="ECO:0007669"/>
    <property type="project" value="TreeGrafter"/>
</dbReference>
<name>A0A177N5L9_9GAMM</name>
<dbReference type="Proteomes" id="UP000077857">
    <property type="component" value="Unassembled WGS sequence"/>
</dbReference>
<dbReference type="Pfam" id="PF00294">
    <property type="entry name" value="PfkB"/>
    <property type="match status" value="1"/>
</dbReference>
<dbReference type="RefSeq" id="WP_064041512.1">
    <property type="nucleotide sequence ID" value="NZ_LUUJ01000101.1"/>
</dbReference>
<feature type="domain" description="Carbohydrate kinase PfkB" evidence="5">
    <location>
        <begin position="9"/>
        <end position="283"/>
    </location>
</feature>
<dbReference type="GO" id="GO:0006796">
    <property type="term" value="P:phosphate-containing compound metabolic process"/>
    <property type="evidence" value="ECO:0007669"/>
    <property type="project" value="UniProtKB-ARBA"/>
</dbReference>
<dbReference type="SUPFAM" id="SSF53613">
    <property type="entry name" value="Ribokinase-like"/>
    <property type="match status" value="1"/>
</dbReference>
<accession>A0A177N5L9</accession>
<dbReference type="OrthoDB" id="9779730at2"/>
<evidence type="ECO:0000256" key="2">
    <source>
        <dbReference type="ARBA" id="ARBA00022679"/>
    </source>
</evidence>
<dbReference type="PRINTS" id="PR00990">
    <property type="entry name" value="RIBOKINASE"/>
</dbReference>
<comment type="caution">
    <text evidence="6">The sequence shown here is derived from an EMBL/GenBank/DDBJ whole genome shotgun (WGS) entry which is preliminary data.</text>
</comment>
<evidence type="ECO:0000256" key="3">
    <source>
        <dbReference type="ARBA" id="ARBA00022777"/>
    </source>
</evidence>
<proteinExistence type="inferred from homology"/>
<comment type="similarity">
    <text evidence="1 4">Belongs to the carbohydrate kinase PfkB family.</text>
</comment>
<dbReference type="PROSITE" id="PS00584">
    <property type="entry name" value="PFKB_KINASES_2"/>
    <property type="match status" value="1"/>
</dbReference>
<evidence type="ECO:0000313" key="6">
    <source>
        <dbReference type="EMBL" id="OAI13327.1"/>
    </source>
</evidence>